<dbReference type="GO" id="GO:0008033">
    <property type="term" value="P:tRNA processing"/>
    <property type="evidence" value="ECO:0007669"/>
    <property type="project" value="UniProtKB-KW"/>
</dbReference>
<feature type="region of interest" description="Disordered" evidence="5">
    <location>
        <begin position="1"/>
        <end position="22"/>
    </location>
</feature>
<accession>A0A1X7R4U9</accession>
<evidence type="ECO:0000256" key="3">
    <source>
        <dbReference type="ARBA" id="ARBA00022833"/>
    </source>
</evidence>
<organism evidence="6 7">
    <name type="scientific">Maudiozyma saulgeensis</name>
    <dbReference type="NCBI Taxonomy" id="1789683"/>
    <lineage>
        <taxon>Eukaryota</taxon>
        <taxon>Fungi</taxon>
        <taxon>Dikarya</taxon>
        <taxon>Ascomycota</taxon>
        <taxon>Saccharomycotina</taxon>
        <taxon>Saccharomycetes</taxon>
        <taxon>Saccharomycetales</taxon>
        <taxon>Saccharomycetaceae</taxon>
        <taxon>Maudiozyma</taxon>
    </lineage>
</organism>
<name>A0A1X7R4U9_9SACH</name>
<dbReference type="EMBL" id="FXLY01000005">
    <property type="protein sequence ID" value="SMN20256.1"/>
    <property type="molecule type" value="Genomic_DNA"/>
</dbReference>
<dbReference type="Pfam" id="PF04032">
    <property type="entry name" value="Rpr2"/>
    <property type="match status" value="1"/>
</dbReference>
<sequence length="168" mass="19533">MTEDKTKKIKKPKKGQNIDEHGCIIVPPPKTVGNKDHFQRLNYLYQLGMFNTLNNESPISTLLAKKYVHNLDIISKKTKSNMLPNTKRTICKRCKRILIPSKTCKYEMENKPNKRKNINPKNEKFIITCKCGKIKRFTIGLDRNYKNFYEKEGTLSNVTGKKDIPKSK</sequence>
<dbReference type="GO" id="GO:0005655">
    <property type="term" value="C:nucleolar ribonuclease P complex"/>
    <property type="evidence" value="ECO:0007669"/>
    <property type="project" value="TreeGrafter"/>
</dbReference>
<gene>
    <name evidence="6" type="ORF">KASA_0N02035G</name>
</gene>
<dbReference type="GO" id="GO:0046872">
    <property type="term" value="F:metal ion binding"/>
    <property type="evidence" value="ECO:0007669"/>
    <property type="project" value="UniProtKB-KW"/>
</dbReference>
<dbReference type="PANTHER" id="PTHR14742:SF0">
    <property type="entry name" value="RIBONUCLEASE P PROTEIN SUBUNIT P21"/>
    <property type="match status" value="1"/>
</dbReference>
<dbReference type="OrthoDB" id="128536at2759"/>
<dbReference type="Gene3D" id="6.20.50.20">
    <property type="match status" value="1"/>
</dbReference>
<evidence type="ECO:0000256" key="4">
    <source>
        <dbReference type="ARBA" id="ARBA00038402"/>
    </source>
</evidence>
<keyword evidence="2" id="KW-0479">Metal-binding</keyword>
<evidence type="ECO:0000256" key="2">
    <source>
        <dbReference type="ARBA" id="ARBA00022723"/>
    </source>
</evidence>
<keyword evidence="1" id="KW-0819">tRNA processing</keyword>
<protein>
    <submittedName>
        <fullName evidence="6">Similar to Saccharomyces cerevisiae YIR015W RPR2 Subunit of nuclear RNase P</fullName>
    </submittedName>
</protein>
<keyword evidence="3" id="KW-0862">Zinc</keyword>
<dbReference type="AlphaFoldDB" id="A0A1X7R4U9"/>
<evidence type="ECO:0000256" key="5">
    <source>
        <dbReference type="SAM" id="MobiDB-lite"/>
    </source>
</evidence>
<dbReference type="InterPro" id="IPR007175">
    <property type="entry name" value="Rpr2/Snm1/Rpp21"/>
</dbReference>
<evidence type="ECO:0000313" key="6">
    <source>
        <dbReference type="EMBL" id="SMN20256.1"/>
    </source>
</evidence>
<dbReference type="PANTHER" id="PTHR14742">
    <property type="entry name" value="RIBONUCLEASE P SUBUNIT P21"/>
    <property type="match status" value="1"/>
</dbReference>
<comment type="similarity">
    <text evidence="4">Belongs to the eukaryotic/archaeal RNase P protein component 4 family.</text>
</comment>
<evidence type="ECO:0000256" key="1">
    <source>
        <dbReference type="ARBA" id="ARBA00022694"/>
    </source>
</evidence>
<dbReference type="STRING" id="1789683.A0A1X7R4U9"/>
<evidence type="ECO:0000313" key="7">
    <source>
        <dbReference type="Proteomes" id="UP000196158"/>
    </source>
</evidence>
<reference evidence="6 7" key="1">
    <citation type="submission" date="2017-04" db="EMBL/GenBank/DDBJ databases">
        <authorList>
            <person name="Afonso C.L."/>
            <person name="Miller P.J."/>
            <person name="Scott M.A."/>
            <person name="Spackman E."/>
            <person name="Goraichik I."/>
            <person name="Dimitrov K.M."/>
            <person name="Suarez D.L."/>
            <person name="Swayne D.E."/>
        </authorList>
    </citation>
    <scope>NUCLEOTIDE SEQUENCE [LARGE SCALE GENOMIC DNA]</scope>
</reference>
<proteinExistence type="inferred from homology"/>
<dbReference type="Proteomes" id="UP000196158">
    <property type="component" value="Unassembled WGS sequence"/>
</dbReference>
<keyword evidence="7" id="KW-1185">Reference proteome</keyword>